<evidence type="ECO:0000256" key="9">
    <source>
        <dbReference type="ARBA" id="ARBA00023027"/>
    </source>
</evidence>
<proteinExistence type="inferred from homology"/>
<evidence type="ECO:0000256" key="8">
    <source>
        <dbReference type="ARBA" id="ARBA00023002"/>
    </source>
</evidence>
<dbReference type="GO" id="GO:0008210">
    <property type="term" value="P:estrogen metabolic process"/>
    <property type="evidence" value="ECO:0007669"/>
    <property type="project" value="UniProtKB-ARBA"/>
</dbReference>
<dbReference type="FunCoup" id="A0A6P6XXD7">
    <property type="interactions" value="592"/>
</dbReference>
<keyword evidence="5" id="KW-0444">Lipid biosynthesis</keyword>
<keyword evidence="9" id="KW-0520">NAD</keyword>
<sequence>MYIIGQLFNHLFTAIYFFFRKLLKGFLRKTTGLCELQRICYADYSNAYRSKAIENSLRLSKSPVLQKIDSELTSIALADQLAHRWEIVEKAVEATLVTKCINTNIHTDFILPYRICLVQIYGYRQLIARLDKLRAITFDPNDESHQKLLKTLWEKLCPDRKLDGLISKQWTEIGFQGSDPSTDFRGMGLSNRIAIVTGGGSGIGRAVCKLLAKENASIIVADRNVKGAQETIASMTEGQHVAAEVDVAKLDSVKSMFELVNKTYGSEEVATLLVNSAGITKDGWVIDMKPEDFDQVLDVSLKGTFYTTQLACKTMIDKKKSDGGSIVNFSSVSAKIGNMGQANYAAAKAGVEGLTRTVAREMGKYNIRCNAVIPGFIETPMVETVPEHIMQGMLFLTPLGRKGQPEEVANVIKFLLSKESSYITGAMLQVSGGLFL</sequence>
<evidence type="ECO:0000256" key="14">
    <source>
        <dbReference type="ARBA" id="ARBA00049069"/>
    </source>
</evidence>
<comment type="catalytic activity">
    <reaction evidence="17">
        <text>a (3R)-3-hydroxyacyl-CoA + NAD(+) = a 3-oxoacyl-CoA + NADH + H(+)</text>
        <dbReference type="Rhea" id="RHEA:32711"/>
        <dbReference type="ChEBI" id="CHEBI:15378"/>
        <dbReference type="ChEBI" id="CHEBI:57319"/>
        <dbReference type="ChEBI" id="CHEBI:57540"/>
        <dbReference type="ChEBI" id="CHEBI:57945"/>
        <dbReference type="ChEBI" id="CHEBI:90726"/>
        <dbReference type="EC" id="1.1.1.n12"/>
    </reaction>
    <physiologicalReaction direction="left-to-right" evidence="17">
        <dbReference type="Rhea" id="RHEA:32712"/>
    </physiologicalReaction>
</comment>
<evidence type="ECO:0000256" key="24">
    <source>
        <dbReference type="ARBA" id="ARBA00083097"/>
    </source>
</evidence>
<evidence type="ECO:0000256" key="1">
    <source>
        <dbReference type="ARBA" id="ARBA00004305"/>
    </source>
</evidence>
<keyword evidence="8" id="KW-0560">Oxidoreductase</keyword>
<organism evidence="27 28">
    <name type="scientific">Dermatophagoides pteronyssinus</name>
    <name type="common">European house dust mite</name>
    <dbReference type="NCBI Taxonomy" id="6956"/>
    <lineage>
        <taxon>Eukaryota</taxon>
        <taxon>Metazoa</taxon>
        <taxon>Ecdysozoa</taxon>
        <taxon>Arthropoda</taxon>
        <taxon>Chelicerata</taxon>
        <taxon>Arachnida</taxon>
        <taxon>Acari</taxon>
        <taxon>Acariformes</taxon>
        <taxon>Sarcoptiformes</taxon>
        <taxon>Astigmata</taxon>
        <taxon>Psoroptidia</taxon>
        <taxon>Analgoidea</taxon>
        <taxon>Pyroglyphidae</taxon>
        <taxon>Dermatophagoidinae</taxon>
        <taxon>Dermatophagoides</taxon>
    </lineage>
</organism>
<evidence type="ECO:0000256" key="25">
    <source>
        <dbReference type="ARBA" id="ARBA00083258"/>
    </source>
</evidence>
<evidence type="ECO:0000256" key="13">
    <source>
        <dbReference type="ARBA" id="ARBA00037929"/>
    </source>
</evidence>
<dbReference type="OrthoDB" id="8123394at2759"/>
<keyword evidence="7" id="KW-0276">Fatty acid metabolism</keyword>
<dbReference type="InterPro" id="IPR006816">
    <property type="entry name" value="ELMO_dom"/>
</dbReference>
<comment type="catalytic activity">
    <reaction evidence="14">
        <text>17beta-estradiol + NAD(+) = estrone + NADH + H(+)</text>
        <dbReference type="Rhea" id="RHEA:24612"/>
        <dbReference type="ChEBI" id="CHEBI:15378"/>
        <dbReference type="ChEBI" id="CHEBI:16469"/>
        <dbReference type="ChEBI" id="CHEBI:17263"/>
        <dbReference type="ChEBI" id="CHEBI:57540"/>
        <dbReference type="ChEBI" id="CHEBI:57945"/>
        <dbReference type="EC" id="1.1.1.62"/>
    </reaction>
    <physiologicalReaction direction="left-to-right" evidence="14">
        <dbReference type="Rhea" id="RHEA:24613"/>
    </physiologicalReaction>
    <physiologicalReaction direction="right-to-left" evidence="14">
        <dbReference type="Rhea" id="RHEA:24614"/>
    </physiologicalReaction>
</comment>
<dbReference type="PANTHER" id="PTHR42760:SF83">
    <property type="entry name" value="(3R)-3-HYDROXYACYL-COA DEHYDROGENASE"/>
    <property type="match status" value="1"/>
</dbReference>
<dbReference type="InParanoid" id="A0A6P6XXD7"/>
<dbReference type="PROSITE" id="PS00061">
    <property type="entry name" value="ADH_SHORT"/>
    <property type="match status" value="1"/>
</dbReference>
<evidence type="ECO:0000256" key="16">
    <source>
        <dbReference type="ARBA" id="ARBA00050435"/>
    </source>
</evidence>
<evidence type="ECO:0000256" key="10">
    <source>
        <dbReference type="ARBA" id="ARBA00023098"/>
    </source>
</evidence>
<evidence type="ECO:0000256" key="15">
    <source>
        <dbReference type="ARBA" id="ARBA00050232"/>
    </source>
</evidence>
<protein>
    <recommendedName>
        <fullName evidence="20">(3R)-3-hydroxyacyl-CoA dehydrogenase</fullName>
        <ecNumber evidence="19">1.1.1.239</ecNumber>
        <ecNumber evidence="4">1.1.1.n12</ecNumber>
    </recommendedName>
    <alternativeName>
        <fullName evidence="22">17-beta-hydroxysteroid dehydrogenase 8</fullName>
    </alternativeName>
    <alternativeName>
        <fullName evidence="21">3-ketoacyl-[acyl-carrier-protein] reductase alpha subunit</fullName>
    </alternativeName>
    <alternativeName>
        <fullName evidence="24">3-oxoacyl-[acyl-carrier-protein] reductase</fullName>
    </alternativeName>
    <alternativeName>
        <fullName evidence="25">Estradiol 17-beta-dehydrogenase 8</fullName>
    </alternativeName>
    <alternativeName>
        <fullName evidence="23">Testosterone 17-beta-dehydrogenase 8</fullName>
    </alternativeName>
</protein>
<keyword evidence="12" id="KW-0275">Fatty acid biosynthesis</keyword>
<dbReference type="Pfam" id="PF13561">
    <property type="entry name" value="adh_short_C2"/>
    <property type="match status" value="1"/>
</dbReference>
<dbReference type="Gene3D" id="3.40.50.720">
    <property type="entry name" value="NAD(P)-binding Rossmann-like Domain"/>
    <property type="match status" value="1"/>
</dbReference>
<reference evidence="28" key="1">
    <citation type="submission" date="2025-08" db="UniProtKB">
        <authorList>
            <consortium name="RefSeq"/>
        </authorList>
    </citation>
    <scope>IDENTIFICATION</scope>
    <source>
        <strain evidence="28">Airmid</strain>
    </source>
</reference>
<evidence type="ECO:0000256" key="18">
    <source>
        <dbReference type="ARBA" id="ARBA00065174"/>
    </source>
</evidence>
<evidence type="ECO:0000256" key="5">
    <source>
        <dbReference type="ARBA" id="ARBA00022516"/>
    </source>
</evidence>
<comment type="pathway">
    <text evidence="2">Lipid metabolism; fatty acid biosynthesis.</text>
</comment>
<evidence type="ECO:0000256" key="7">
    <source>
        <dbReference type="ARBA" id="ARBA00022832"/>
    </source>
</evidence>
<dbReference type="InterPro" id="IPR036291">
    <property type="entry name" value="NAD(P)-bd_dom_sf"/>
</dbReference>
<dbReference type="InterPro" id="IPR020904">
    <property type="entry name" value="Sc_DH/Rdtase_CS"/>
</dbReference>
<evidence type="ECO:0000313" key="28">
    <source>
        <dbReference type="RefSeq" id="XP_027197561.1"/>
    </source>
</evidence>
<dbReference type="SUPFAM" id="SSF51735">
    <property type="entry name" value="NAD(P)-binding Rossmann-fold domains"/>
    <property type="match status" value="1"/>
</dbReference>
<dbReference type="GO" id="GO:0048038">
    <property type="term" value="F:quinone binding"/>
    <property type="evidence" value="ECO:0007669"/>
    <property type="project" value="TreeGrafter"/>
</dbReference>
<dbReference type="GO" id="GO:0005759">
    <property type="term" value="C:mitochondrial matrix"/>
    <property type="evidence" value="ECO:0007669"/>
    <property type="project" value="UniProtKB-SubCell"/>
</dbReference>
<dbReference type="FunFam" id="3.40.50.720:FF:000231">
    <property type="entry name" value="Estradiol 17-beta-dehydrogenase 8"/>
    <property type="match status" value="1"/>
</dbReference>
<dbReference type="PROSITE" id="PS51335">
    <property type="entry name" value="ELMO"/>
    <property type="match status" value="1"/>
</dbReference>
<comment type="pathway">
    <text evidence="13">Steroid biosynthesis; estrogen biosynthesis.</text>
</comment>
<feature type="domain" description="ELMO" evidence="26">
    <location>
        <begin position="144"/>
        <end position="314"/>
    </location>
</feature>
<keyword evidence="11" id="KW-0496">Mitochondrion</keyword>
<dbReference type="PANTHER" id="PTHR42760">
    <property type="entry name" value="SHORT-CHAIN DEHYDROGENASES/REDUCTASES FAMILY MEMBER"/>
    <property type="match status" value="1"/>
</dbReference>
<evidence type="ECO:0000256" key="21">
    <source>
        <dbReference type="ARBA" id="ARBA00077835"/>
    </source>
</evidence>
<dbReference type="Proteomes" id="UP000515146">
    <property type="component" value="Unplaced"/>
</dbReference>
<evidence type="ECO:0000259" key="26">
    <source>
        <dbReference type="PROSITE" id="PS51335"/>
    </source>
</evidence>
<dbReference type="GO" id="GO:0004303">
    <property type="term" value="F:estradiol 17-beta-dehydrogenase [NAD(P)+] activity"/>
    <property type="evidence" value="ECO:0007669"/>
    <property type="project" value="UniProtKB-EC"/>
</dbReference>
<evidence type="ECO:0000256" key="17">
    <source>
        <dbReference type="ARBA" id="ARBA00052680"/>
    </source>
</evidence>
<keyword evidence="6" id="KW-0597">Phosphoprotein</keyword>
<comment type="subcellular location">
    <subcellularLocation>
        <location evidence="1">Mitochondrion matrix</location>
    </subcellularLocation>
</comment>
<evidence type="ECO:0000256" key="4">
    <source>
        <dbReference type="ARBA" id="ARBA00012456"/>
    </source>
</evidence>
<gene>
    <name evidence="28" type="primary">LOC113791910</name>
</gene>
<dbReference type="Pfam" id="PF04727">
    <property type="entry name" value="ELMO_CED12"/>
    <property type="match status" value="1"/>
</dbReference>
<keyword evidence="10" id="KW-0443">Lipid metabolism</keyword>
<dbReference type="KEGG" id="dpte:113791910"/>
<comment type="catalytic activity">
    <reaction evidence="15">
        <text>testosterone + NAD(+) = androst-4-ene-3,17-dione + NADH + H(+)</text>
        <dbReference type="Rhea" id="RHEA:14929"/>
        <dbReference type="ChEBI" id="CHEBI:15378"/>
        <dbReference type="ChEBI" id="CHEBI:16422"/>
        <dbReference type="ChEBI" id="CHEBI:17347"/>
        <dbReference type="ChEBI" id="CHEBI:57540"/>
        <dbReference type="ChEBI" id="CHEBI:57945"/>
        <dbReference type="EC" id="1.1.1.239"/>
    </reaction>
    <physiologicalReaction direction="left-to-right" evidence="15">
        <dbReference type="Rhea" id="RHEA:14930"/>
    </physiologicalReaction>
</comment>
<dbReference type="EC" id="1.1.1.239" evidence="19"/>
<evidence type="ECO:0000256" key="11">
    <source>
        <dbReference type="ARBA" id="ARBA00023128"/>
    </source>
</evidence>
<comment type="catalytic activity">
    <reaction evidence="16">
        <text>17beta-hydroxy-5alpha-androstan-3-one + NAD(+) = 5alpha-androstan-3,17-dione + NADH + H(+)</text>
        <dbReference type="Rhea" id="RHEA:41992"/>
        <dbReference type="ChEBI" id="CHEBI:15378"/>
        <dbReference type="ChEBI" id="CHEBI:15994"/>
        <dbReference type="ChEBI" id="CHEBI:16330"/>
        <dbReference type="ChEBI" id="CHEBI:57540"/>
        <dbReference type="ChEBI" id="CHEBI:57945"/>
    </reaction>
    <physiologicalReaction direction="left-to-right" evidence="16">
        <dbReference type="Rhea" id="RHEA:41993"/>
    </physiologicalReaction>
</comment>
<dbReference type="InterPro" id="IPR002347">
    <property type="entry name" value="SDR_fam"/>
</dbReference>
<evidence type="ECO:0000256" key="2">
    <source>
        <dbReference type="ARBA" id="ARBA00005194"/>
    </source>
</evidence>
<dbReference type="RefSeq" id="XP_027197561.1">
    <property type="nucleotide sequence ID" value="XM_027341760.1"/>
</dbReference>
<dbReference type="AlphaFoldDB" id="A0A6P6XXD7"/>
<evidence type="ECO:0000256" key="19">
    <source>
        <dbReference type="ARBA" id="ARBA00066822"/>
    </source>
</evidence>
<evidence type="ECO:0000256" key="12">
    <source>
        <dbReference type="ARBA" id="ARBA00023160"/>
    </source>
</evidence>
<comment type="similarity">
    <text evidence="3">Belongs to the short-chain dehydrogenases/reductases (SDR) family.</text>
</comment>
<dbReference type="GO" id="GO:0047035">
    <property type="term" value="F:testosterone dehydrogenase (NAD+) activity"/>
    <property type="evidence" value="ECO:0007669"/>
    <property type="project" value="UniProtKB-EC"/>
</dbReference>
<comment type="subunit">
    <text evidence="18">Heterotetramer with CBR4; contains two molecules of HSD17B8 and CBR4.</text>
</comment>
<evidence type="ECO:0000256" key="23">
    <source>
        <dbReference type="ARBA" id="ARBA00081936"/>
    </source>
</evidence>
<dbReference type="InterPro" id="IPR057326">
    <property type="entry name" value="KR_dom"/>
</dbReference>
<dbReference type="SMART" id="SM00822">
    <property type="entry name" value="PKS_KR"/>
    <property type="match status" value="1"/>
</dbReference>
<dbReference type="PRINTS" id="PR00080">
    <property type="entry name" value="SDRFAMILY"/>
</dbReference>
<accession>A0A6P6XXD7</accession>
<evidence type="ECO:0000256" key="20">
    <source>
        <dbReference type="ARBA" id="ARBA00070911"/>
    </source>
</evidence>
<dbReference type="GO" id="GO:0006633">
    <property type="term" value="P:fatty acid biosynthetic process"/>
    <property type="evidence" value="ECO:0007669"/>
    <property type="project" value="UniProtKB-KW"/>
</dbReference>
<dbReference type="EC" id="1.1.1.n12" evidence="4"/>
<name>A0A6P6XXD7_DERPT</name>
<evidence type="ECO:0000256" key="22">
    <source>
        <dbReference type="ARBA" id="ARBA00081419"/>
    </source>
</evidence>
<dbReference type="PRINTS" id="PR00081">
    <property type="entry name" value="GDHRDH"/>
</dbReference>
<evidence type="ECO:0000256" key="6">
    <source>
        <dbReference type="ARBA" id="ARBA00022553"/>
    </source>
</evidence>
<evidence type="ECO:0000256" key="3">
    <source>
        <dbReference type="ARBA" id="ARBA00006484"/>
    </source>
</evidence>
<keyword evidence="27" id="KW-1185">Reference proteome</keyword>
<evidence type="ECO:0000313" key="27">
    <source>
        <dbReference type="Proteomes" id="UP000515146"/>
    </source>
</evidence>